<dbReference type="Proteomes" id="UP000199759">
    <property type="component" value="Unassembled WGS sequence"/>
</dbReference>
<feature type="transmembrane region" description="Helical" evidence="1">
    <location>
        <begin position="356"/>
        <end position="382"/>
    </location>
</feature>
<feature type="transmembrane region" description="Helical" evidence="1">
    <location>
        <begin position="164"/>
        <end position="183"/>
    </location>
</feature>
<evidence type="ECO:0000256" key="1">
    <source>
        <dbReference type="SAM" id="Phobius"/>
    </source>
</evidence>
<gene>
    <name evidence="2" type="ORF">SAMN04488568_11474</name>
</gene>
<sequence>MSLIPADNAVAAVAALFVIAAAGFLMEKTRIGALLTGAVWAILFAIIASNIGLIPQDSPGYSFVFTYFVPILIPLFLMKADLKKIFFETGRMTLAFLLASLGTVLGAILAFSLIDIGENQAAAAGTFTATYIGGSVNYAALVDLTGLARNDPNFVSSATAVDNLFSGLFLAMLAVLPGWHWLARRFVTRDHSKVEVESDASEPEGKATAATLLYSASFALVVLALGDLLTGLAVAQWGEAAGNWRYAIITVLALIPATAFPKTMASLHGGYELGIGLSFVFFAAIAAGADVVGLVQSAPVLIALIAILLTVHAIVTFGLGSILKFSLPELITASNAAILGATTAPALAAAKGWKDLVTPGVLVGVFGYAIGTVIATFVYQFWPA</sequence>
<dbReference type="PANTHER" id="PTHR34289:SF8">
    <property type="entry name" value="DUF819 DOMAIN-CONTAINING PROTEIN"/>
    <property type="match status" value="1"/>
</dbReference>
<reference evidence="2 3" key="1">
    <citation type="submission" date="2016-10" db="EMBL/GenBank/DDBJ databases">
        <authorList>
            <person name="de Groot N.N."/>
        </authorList>
    </citation>
    <scope>NUCLEOTIDE SEQUENCE [LARGE SCALE GENOMIC DNA]</scope>
    <source>
        <strain evidence="2 3">DSM 16077</strain>
    </source>
</reference>
<feature type="transmembrane region" description="Helical" evidence="1">
    <location>
        <begin position="273"/>
        <end position="295"/>
    </location>
</feature>
<name>A0A1G9UBR7_9PROT</name>
<keyword evidence="1" id="KW-0472">Membrane</keyword>
<dbReference type="PANTHER" id="PTHR34289">
    <property type="entry name" value="PROTEIN, PUTATIVE (DUF819)-RELATED"/>
    <property type="match status" value="1"/>
</dbReference>
<keyword evidence="1" id="KW-0812">Transmembrane</keyword>
<proteinExistence type="predicted"/>
<dbReference type="STRING" id="144026.SAMN04488568_11474"/>
<dbReference type="EMBL" id="FNHG01000014">
    <property type="protein sequence ID" value="SDM57390.1"/>
    <property type="molecule type" value="Genomic_DNA"/>
</dbReference>
<accession>A0A1G9UBR7</accession>
<feature type="transmembrane region" description="Helical" evidence="1">
    <location>
        <begin position="6"/>
        <end position="26"/>
    </location>
</feature>
<feature type="transmembrane region" description="Helical" evidence="1">
    <location>
        <begin position="60"/>
        <end position="80"/>
    </location>
</feature>
<organism evidence="2 3">
    <name type="scientific">Maricaulis salignorans</name>
    <dbReference type="NCBI Taxonomy" id="144026"/>
    <lineage>
        <taxon>Bacteria</taxon>
        <taxon>Pseudomonadati</taxon>
        <taxon>Pseudomonadota</taxon>
        <taxon>Alphaproteobacteria</taxon>
        <taxon>Maricaulales</taxon>
        <taxon>Maricaulaceae</taxon>
        <taxon>Maricaulis</taxon>
    </lineage>
</organism>
<feature type="transmembrane region" description="Helical" evidence="1">
    <location>
        <begin position="212"/>
        <end position="238"/>
    </location>
</feature>
<dbReference type="AlphaFoldDB" id="A0A1G9UBR7"/>
<dbReference type="OrthoDB" id="653763at2"/>
<evidence type="ECO:0000313" key="3">
    <source>
        <dbReference type="Proteomes" id="UP000199759"/>
    </source>
</evidence>
<feature type="transmembrane region" description="Helical" evidence="1">
    <location>
        <begin position="301"/>
        <end position="323"/>
    </location>
</feature>
<keyword evidence="3" id="KW-1185">Reference proteome</keyword>
<dbReference type="Pfam" id="PF05684">
    <property type="entry name" value="DUF819"/>
    <property type="match status" value="1"/>
</dbReference>
<dbReference type="InterPro" id="IPR008537">
    <property type="entry name" value="DUF819"/>
</dbReference>
<feature type="transmembrane region" description="Helical" evidence="1">
    <location>
        <begin position="33"/>
        <end position="54"/>
    </location>
</feature>
<evidence type="ECO:0000313" key="2">
    <source>
        <dbReference type="EMBL" id="SDM57390.1"/>
    </source>
</evidence>
<dbReference type="RefSeq" id="WP_091770819.1">
    <property type="nucleotide sequence ID" value="NZ_FNHG01000014.1"/>
</dbReference>
<keyword evidence="1" id="KW-1133">Transmembrane helix</keyword>
<feature type="transmembrane region" description="Helical" evidence="1">
    <location>
        <begin position="92"/>
        <end position="114"/>
    </location>
</feature>
<feature type="transmembrane region" description="Helical" evidence="1">
    <location>
        <begin position="244"/>
        <end position="261"/>
    </location>
</feature>
<protein>
    <submittedName>
        <fullName evidence="2">Uncharacterized membrane protein</fullName>
    </submittedName>
</protein>